<gene>
    <name evidence="1" type="ordered locus">Mtc_2405</name>
</gene>
<dbReference type="Proteomes" id="UP000005233">
    <property type="component" value="Chromosome"/>
</dbReference>
<keyword evidence="2" id="KW-1185">Reference proteome</keyword>
<protein>
    <submittedName>
        <fullName evidence="1">Uncharacterized protein</fullName>
    </submittedName>
</protein>
<dbReference type="AlphaFoldDB" id="H8I6D8"/>
<accession>H8I6D8</accession>
<dbReference type="HOGENOM" id="CLU_2127819_0_0_2"/>
<sequence length="113" mass="12466">MPVFYRISFSAEELEALSQACTAQSSLEERLLDEAAAGTLEEVAMQETKADDMLLIKNTIPIFKPGQAILITREDLHLMRKSLENFKGHAPPGLAMPVASAIKKIDESLQRPV</sequence>
<dbReference type="EMBL" id="CP003243">
    <property type="protein sequence ID" value="AFD01136.1"/>
    <property type="molecule type" value="Genomic_DNA"/>
</dbReference>
<evidence type="ECO:0000313" key="2">
    <source>
        <dbReference type="Proteomes" id="UP000005233"/>
    </source>
</evidence>
<dbReference type="RefSeq" id="WP_014406967.1">
    <property type="nucleotide sequence ID" value="NC_017034.1"/>
</dbReference>
<name>H8I6D8_METCZ</name>
<reference evidence="1 2" key="1">
    <citation type="journal article" date="2012" name="J. Bacteriol.">
        <title>Complete genome sequence of a thermophilic methanogen, Methanocella conradii HZ254, isolated from Chinese rice field soil.</title>
        <authorList>
            <person name="Lu Z."/>
            <person name="Lu Y."/>
        </authorList>
    </citation>
    <scope>NUCLEOTIDE SEQUENCE [LARGE SCALE GENOMIC DNA]</scope>
    <source>
        <strain evidence="2">DSM 24694 / JCM 17849 / CGMCC 1.5162 / HZ254</strain>
    </source>
</reference>
<dbReference type="GeneID" id="11972583"/>
<dbReference type="OrthoDB" id="148102at2157"/>
<proteinExistence type="predicted"/>
<dbReference type="eggNOG" id="arCOG13211">
    <property type="taxonomic scope" value="Archaea"/>
</dbReference>
<dbReference type="STRING" id="1041930.Mtc_2405"/>
<evidence type="ECO:0000313" key="1">
    <source>
        <dbReference type="EMBL" id="AFD01136.1"/>
    </source>
</evidence>
<dbReference type="KEGG" id="mez:Mtc_2405"/>
<organism evidence="1 2">
    <name type="scientific">Methanocella conradii (strain DSM 24694 / JCM 17849 / CGMCC 1.5162 / HZ254)</name>
    <dbReference type="NCBI Taxonomy" id="1041930"/>
    <lineage>
        <taxon>Archaea</taxon>
        <taxon>Methanobacteriati</taxon>
        <taxon>Methanobacteriota</taxon>
        <taxon>Stenosarchaea group</taxon>
        <taxon>Methanomicrobia</taxon>
        <taxon>Methanocellales</taxon>
        <taxon>Methanocellaceae</taxon>
        <taxon>Methanocella</taxon>
    </lineage>
</organism>